<proteinExistence type="predicted"/>
<organism evidence="1 2">
    <name type="scientific">Peronosclerospora sorghi</name>
    <dbReference type="NCBI Taxonomy" id="230839"/>
    <lineage>
        <taxon>Eukaryota</taxon>
        <taxon>Sar</taxon>
        <taxon>Stramenopiles</taxon>
        <taxon>Oomycota</taxon>
        <taxon>Peronosporomycetes</taxon>
        <taxon>Peronosporales</taxon>
        <taxon>Peronosporaceae</taxon>
        <taxon>Peronosclerospora</taxon>
    </lineage>
</organism>
<dbReference type="Proteomes" id="UP001163321">
    <property type="component" value="Chromosome 1"/>
</dbReference>
<sequence length="737" mass="82382">MLQVAIRLLSTVIDAFDPNSVAAVGPLQQVVAIMEKIEPLALFTEWSPPRLLSQEKVVPVKVTSSSAFDDQHRASQCVHSYLFLAGVKKLTIMLTTFFCRILENGLTFWRSAKKANGNIPPSEEWLLCQFSSAVTISFIELKWHVNLLPGRFSVSISRDGSTFDTVAVVLIRNPESQILLPKGTLIISLKITMFLSEMDAGKTIGLVSITFKKALCSSVYTSTRLVLRNIQYWLQDATVSSLPDVRDLALQALQKFLLASGSLCGLLDLAACLLFNTRFGATVASCKIDMQAWNQLDLLSEVGQSAAQEFVKKLAASIQRIVNWGSSHVNVSDNPVIDTLVLFHEKNYPAESDTTCKLGMVVLHMLSEISAWQMKRMQKGEEFTGKQELQLMHLEEPFSMEICPDFFGISNQLLVTILARWLPDTTQQQSKSKKDHGEDSCFRDLYDALSSSFELFWLNTEGLGDQIGISSNSAKHFGHSKFSPDGVCVAVLEIISPHLRRLVLSRIDPLDTGITQVAVQNKDNLMSAPPVLSPIVSSLEKLISLGTKRSDAFFPLSLKAAAAMETGTEAFYPSPHQRTKVLAARMGKGATLEVQVRWPAQEYEQEDPRYERLILMLQLECIKLGIRHVIRGSWYFFIHLLVDVPSLRDTEEFLTQHFASCIQRAGFLSWQVAAGAQELSIHLQRHLHWNRADMSQDSGVGWIRVYPADVAAYDEVLVDVEDFLTDHARYRIAMARP</sequence>
<accession>A0ACC0WSJ5</accession>
<dbReference type="EMBL" id="CM047580">
    <property type="protein sequence ID" value="KAI9921342.1"/>
    <property type="molecule type" value="Genomic_DNA"/>
</dbReference>
<name>A0ACC0WSJ5_9STRA</name>
<gene>
    <name evidence="1" type="ORF">PsorP6_002574</name>
</gene>
<reference evidence="1 2" key="1">
    <citation type="journal article" date="2022" name="bioRxiv">
        <title>The genome of the oomycete Peronosclerospora sorghi, a cosmopolitan pathogen of maize and sorghum, is inflated with dispersed pseudogenes.</title>
        <authorList>
            <person name="Fletcher K."/>
            <person name="Martin F."/>
            <person name="Isakeit T."/>
            <person name="Cavanaugh K."/>
            <person name="Magill C."/>
            <person name="Michelmore R."/>
        </authorList>
    </citation>
    <scope>NUCLEOTIDE SEQUENCE [LARGE SCALE GENOMIC DNA]</scope>
    <source>
        <strain evidence="1">P6</strain>
    </source>
</reference>
<evidence type="ECO:0000313" key="2">
    <source>
        <dbReference type="Proteomes" id="UP001163321"/>
    </source>
</evidence>
<comment type="caution">
    <text evidence="1">The sequence shown here is derived from an EMBL/GenBank/DDBJ whole genome shotgun (WGS) entry which is preliminary data.</text>
</comment>
<keyword evidence="2" id="KW-1185">Reference proteome</keyword>
<protein>
    <submittedName>
        <fullName evidence="1">Uncharacterized protein</fullName>
    </submittedName>
</protein>
<evidence type="ECO:0000313" key="1">
    <source>
        <dbReference type="EMBL" id="KAI9921342.1"/>
    </source>
</evidence>